<organism evidence="1 2">
    <name type="scientific">Prevotella lacticifex</name>
    <dbReference type="NCBI Taxonomy" id="2854755"/>
    <lineage>
        <taxon>Bacteria</taxon>
        <taxon>Pseudomonadati</taxon>
        <taxon>Bacteroidota</taxon>
        <taxon>Bacteroidia</taxon>
        <taxon>Bacteroidales</taxon>
        <taxon>Prevotellaceae</taxon>
        <taxon>Prevotella</taxon>
    </lineage>
</organism>
<keyword evidence="2" id="KW-1185">Reference proteome</keyword>
<accession>A0A9R1C9E8</accession>
<evidence type="ECO:0000313" key="1">
    <source>
        <dbReference type="EMBL" id="GJG58451.1"/>
    </source>
</evidence>
<proteinExistence type="predicted"/>
<evidence type="ECO:0000313" key="2">
    <source>
        <dbReference type="Proteomes" id="UP000825483"/>
    </source>
</evidence>
<dbReference type="EMBL" id="BPUB01000001">
    <property type="protein sequence ID" value="GJG58451.1"/>
    <property type="molecule type" value="Genomic_DNA"/>
</dbReference>
<comment type="caution">
    <text evidence="1">The sequence shown here is derived from an EMBL/GenBank/DDBJ whole genome shotgun (WGS) entry which is preliminary data.</text>
</comment>
<dbReference type="RefSeq" id="WP_223929264.1">
    <property type="nucleotide sequence ID" value="NZ_BPTU01000001.1"/>
</dbReference>
<dbReference type="GeneID" id="72467514"/>
<gene>
    <name evidence="1" type="ORF">PRLR5076_13020</name>
</gene>
<protein>
    <submittedName>
        <fullName evidence="1">Uncharacterized protein</fullName>
    </submittedName>
</protein>
<reference evidence="1" key="1">
    <citation type="journal article" date="2022" name="Int. J. Syst. Evol. Microbiol.">
        <title>Prevotella lacticifex sp. nov., isolated from the rumen of cows.</title>
        <authorList>
            <person name="Shinkai T."/>
            <person name="Ikeyama N."/>
            <person name="Kumagai M."/>
            <person name="Ohmori H."/>
            <person name="Sakamoto M."/>
            <person name="Ohkuma M."/>
            <person name="Mitsumori M."/>
        </authorList>
    </citation>
    <scope>NUCLEOTIDE SEQUENCE</scope>
    <source>
        <strain evidence="1">R5076</strain>
    </source>
</reference>
<dbReference type="AlphaFoldDB" id="A0A9R1C9E8"/>
<dbReference type="Proteomes" id="UP000825483">
    <property type="component" value="Unassembled WGS sequence"/>
</dbReference>
<name>A0A9R1C9E8_9BACT</name>
<sequence length="234" mass="26215">MKRDRLLNDVKAHRSNAELAKRVREEKEKESEDIWGFHRAPSRAGRLTKREIALRDALNDAVRETGIEVIEDTEEGQRVLDMANDVQLSKNKKRALETALLWDKSHFKGTIVSSADGAKILNGLDNLVNKCENSTTQPKTFIGDVVDALGIPREKFKDKSSRYATFETKNGKIVTIRISDHNATASNLDVNGQEDAISIVVTNKPNAGITNDGDAHIVEYYYRQSDFQSRDVCG</sequence>